<organism evidence="2 3">
    <name type="scientific">Amycolatopsis nalaikhensis</name>
    <dbReference type="NCBI Taxonomy" id="715472"/>
    <lineage>
        <taxon>Bacteria</taxon>
        <taxon>Bacillati</taxon>
        <taxon>Actinomycetota</taxon>
        <taxon>Actinomycetes</taxon>
        <taxon>Pseudonocardiales</taxon>
        <taxon>Pseudonocardiaceae</taxon>
        <taxon>Amycolatopsis</taxon>
    </lineage>
</organism>
<evidence type="ECO:0000256" key="1">
    <source>
        <dbReference type="SAM" id="SignalP"/>
    </source>
</evidence>
<name>A0ABY8X9M8_9PSEU</name>
<sequence>MSTPRRTALLVSLLALLAVFAPPANAGTAVPQGFRPASTSWTGRDTGYVLGYSPCAGSWCPALVGTTDGGRHWRRLGTPPMPLPDNHNHVSLTFVGDRVAYVSDGVHLRTSRDGGASWHPVGLVGAREPYYLSKIAETGGRVFAVLTTYGEGRGSTRLYSAAAGSPVLVPVPGFAVTGSLTYGDLAVGGGLQVALGADYGTEKYWTSRDGVRFTPADPPCPAGSVAALAGVRDRQVVALCSGSPGSPQPGSTERRLRHAPRLGGTFSGGDAAPFTGITQAFGAASPTSATVAAVGGGTGFLHSTTDGGRTWTTTVLSERGLGLADLDFPGGGTGVVVDGQPDADGGSAVYRTTDGGIHWREVAIGENALADEALRPGSLGEPHVVV</sequence>
<dbReference type="Gene3D" id="2.130.10.10">
    <property type="entry name" value="YVTN repeat-like/Quinoprotein amine dehydrogenase"/>
    <property type="match status" value="2"/>
</dbReference>
<keyword evidence="1" id="KW-0732">Signal</keyword>
<gene>
    <name evidence="2" type="ORF">QP939_29225</name>
</gene>
<evidence type="ECO:0008006" key="4">
    <source>
        <dbReference type="Google" id="ProtNLM"/>
    </source>
</evidence>
<feature type="signal peptide" evidence="1">
    <location>
        <begin position="1"/>
        <end position="26"/>
    </location>
</feature>
<dbReference type="SUPFAM" id="SSF110296">
    <property type="entry name" value="Oligoxyloglucan reducing end-specific cellobiohydrolase"/>
    <property type="match status" value="1"/>
</dbReference>
<evidence type="ECO:0000313" key="3">
    <source>
        <dbReference type="Proteomes" id="UP001227101"/>
    </source>
</evidence>
<dbReference type="Proteomes" id="UP001227101">
    <property type="component" value="Chromosome"/>
</dbReference>
<evidence type="ECO:0000313" key="2">
    <source>
        <dbReference type="EMBL" id="WIV53007.1"/>
    </source>
</evidence>
<accession>A0ABY8X9M8</accession>
<keyword evidence="3" id="KW-1185">Reference proteome</keyword>
<proteinExistence type="predicted"/>
<dbReference type="RefSeq" id="WP_285449405.1">
    <property type="nucleotide sequence ID" value="NZ_CP127173.1"/>
</dbReference>
<feature type="chain" id="PRO_5046723215" description="Glycosyl hydrolase" evidence="1">
    <location>
        <begin position="27"/>
        <end position="386"/>
    </location>
</feature>
<dbReference type="InterPro" id="IPR015943">
    <property type="entry name" value="WD40/YVTN_repeat-like_dom_sf"/>
</dbReference>
<dbReference type="EMBL" id="CP127173">
    <property type="protein sequence ID" value="WIV53007.1"/>
    <property type="molecule type" value="Genomic_DNA"/>
</dbReference>
<reference evidence="2 3" key="1">
    <citation type="submission" date="2023-06" db="EMBL/GenBank/DDBJ databases">
        <authorList>
            <person name="Oyuntsetseg B."/>
            <person name="Kim S.B."/>
        </authorList>
    </citation>
    <scope>NUCLEOTIDE SEQUENCE [LARGE SCALE GENOMIC DNA]</scope>
    <source>
        <strain evidence="2 3">2-2</strain>
    </source>
</reference>
<protein>
    <recommendedName>
        <fullName evidence="4">Glycosyl hydrolase</fullName>
    </recommendedName>
</protein>